<dbReference type="RefSeq" id="WP_218933171.1">
    <property type="nucleotide sequence ID" value="NZ_CP036262.1"/>
</dbReference>
<proteinExistence type="predicted"/>
<evidence type="ECO:0000313" key="1">
    <source>
        <dbReference type="EMBL" id="QDS93909.1"/>
    </source>
</evidence>
<dbReference type="AlphaFoldDB" id="A0A517MGA9"/>
<dbReference type="Proteomes" id="UP000320672">
    <property type="component" value="Chromosome"/>
</dbReference>
<dbReference type="EMBL" id="CP036262">
    <property type="protein sequence ID" value="QDS93909.1"/>
    <property type="molecule type" value="Genomic_DNA"/>
</dbReference>
<keyword evidence="2" id="KW-1185">Reference proteome</keyword>
<sequence>MLGMPTGGADVYNEQLHSIIEDGMVGYVCGIAGAGDARFTSWRFAGELQRCDKRPKYQTAE</sequence>
<accession>A0A517MGA9</accession>
<reference evidence="1 2" key="1">
    <citation type="submission" date="2019-02" db="EMBL/GenBank/DDBJ databases">
        <title>Deep-cultivation of Planctomycetes and their phenomic and genomic characterization uncovers novel biology.</title>
        <authorList>
            <person name="Wiegand S."/>
            <person name="Jogler M."/>
            <person name="Boedeker C."/>
            <person name="Pinto D."/>
            <person name="Vollmers J."/>
            <person name="Rivas-Marin E."/>
            <person name="Kohn T."/>
            <person name="Peeters S.H."/>
            <person name="Heuer A."/>
            <person name="Rast P."/>
            <person name="Oberbeckmann S."/>
            <person name="Bunk B."/>
            <person name="Jeske O."/>
            <person name="Meyerdierks A."/>
            <person name="Storesund J.E."/>
            <person name="Kallscheuer N."/>
            <person name="Luecker S."/>
            <person name="Lage O.M."/>
            <person name="Pohl T."/>
            <person name="Merkel B.J."/>
            <person name="Hornburger P."/>
            <person name="Mueller R.-W."/>
            <person name="Bruemmer F."/>
            <person name="Labrenz M."/>
            <person name="Spormann A.M."/>
            <person name="Op den Camp H."/>
            <person name="Overmann J."/>
            <person name="Amann R."/>
            <person name="Jetten M.S.M."/>
            <person name="Mascher T."/>
            <person name="Medema M.H."/>
            <person name="Devos D.P."/>
            <person name="Kaster A.-K."/>
            <person name="Ovreas L."/>
            <person name="Rohde M."/>
            <person name="Galperin M.Y."/>
            <person name="Jogler C."/>
        </authorList>
    </citation>
    <scope>NUCLEOTIDE SEQUENCE [LARGE SCALE GENOMIC DNA]</scope>
    <source>
        <strain evidence="1 2">FF011L</strain>
    </source>
</reference>
<protein>
    <submittedName>
        <fullName evidence="1">Uncharacterized protein</fullName>
    </submittedName>
</protein>
<gene>
    <name evidence="1" type="ORF">FF011L_26860</name>
</gene>
<evidence type="ECO:0000313" key="2">
    <source>
        <dbReference type="Proteomes" id="UP000320672"/>
    </source>
</evidence>
<organism evidence="1 2">
    <name type="scientific">Roseimaritima multifibrata</name>
    <dbReference type="NCBI Taxonomy" id="1930274"/>
    <lineage>
        <taxon>Bacteria</taxon>
        <taxon>Pseudomonadati</taxon>
        <taxon>Planctomycetota</taxon>
        <taxon>Planctomycetia</taxon>
        <taxon>Pirellulales</taxon>
        <taxon>Pirellulaceae</taxon>
        <taxon>Roseimaritima</taxon>
    </lineage>
</organism>
<dbReference type="KEGG" id="rml:FF011L_26860"/>
<name>A0A517MGA9_9BACT</name>